<reference evidence="2 3" key="1">
    <citation type="submission" date="2019-12" db="EMBL/GenBank/DDBJ databases">
        <title>Novel species isolated from a subtropical stream in China.</title>
        <authorList>
            <person name="Lu H."/>
        </authorList>
    </citation>
    <scope>NUCLEOTIDE SEQUENCE [LARGE SCALE GENOMIC DNA]</scope>
    <source>
        <strain evidence="2 3">CY42W</strain>
    </source>
</reference>
<dbReference type="RefSeq" id="WP_110849015.1">
    <property type="nucleotide sequence ID" value="NZ_WWCT01000002.1"/>
</dbReference>
<evidence type="ECO:0000313" key="3">
    <source>
        <dbReference type="Proteomes" id="UP000642144"/>
    </source>
</evidence>
<comment type="caution">
    <text evidence="2">The sequence shown here is derived from an EMBL/GenBank/DDBJ whole genome shotgun (WGS) entry which is preliminary data.</text>
</comment>
<organism evidence="2 3">
    <name type="scientific">Duganella levis</name>
    <dbReference type="NCBI Taxonomy" id="2692169"/>
    <lineage>
        <taxon>Bacteria</taxon>
        <taxon>Pseudomonadati</taxon>
        <taxon>Pseudomonadota</taxon>
        <taxon>Betaproteobacteria</taxon>
        <taxon>Burkholderiales</taxon>
        <taxon>Oxalobacteraceae</taxon>
        <taxon>Telluria group</taxon>
        <taxon>Duganella</taxon>
    </lineage>
</organism>
<dbReference type="GO" id="GO:0008168">
    <property type="term" value="F:methyltransferase activity"/>
    <property type="evidence" value="ECO:0007669"/>
    <property type="project" value="UniProtKB-KW"/>
</dbReference>
<keyword evidence="2" id="KW-0489">Methyltransferase</keyword>
<accession>A0ABW9VVD1</accession>
<evidence type="ECO:0000259" key="1">
    <source>
        <dbReference type="Pfam" id="PF13679"/>
    </source>
</evidence>
<dbReference type="Gene3D" id="3.40.50.150">
    <property type="entry name" value="Vaccinia Virus protein VP39"/>
    <property type="match status" value="1"/>
</dbReference>
<sequence>MKQPKKPVQKIGATVTSADNMPEIREGQTVALLQELHILTRDGKMNQDSRRKLKQVYHLYQFIEPLLKEVLAKKDNVSLVDHGAGKSYLGFIIYDLFFKALQNDSHIYGIETREELVARSQELAKQFEFPGMSFLPLSVAESTESKLLPEQIDVVTALHACNTATDDAIQFALKKKAKHIVLVPCCQAEVASVLKKNKGQSLGKSALTEIWRHPIHTREFGSQITNVLRCLQLEAHGYDVTVTELVGWEHSMKNELIIATYKNLPRKRPSERLKEVLETVGLQEMNTRFFAEEEVA</sequence>
<gene>
    <name evidence="2" type="ORF">GTP69_04205</name>
</gene>
<evidence type="ECO:0000313" key="2">
    <source>
        <dbReference type="EMBL" id="MYN25598.1"/>
    </source>
</evidence>
<dbReference type="InterPro" id="IPR025714">
    <property type="entry name" value="Methyltranfer_dom"/>
</dbReference>
<dbReference type="EMBL" id="WWCT01000002">
    <property type="protein sequence ID" value="MYN25598.1"/>
    <property type="molecule type" value="Genomic_DNA"/>
</dbReference>
<keyword evidence="2" id="KW-0808">Transferase</keyword>
<dbReference type="GO" id="GO:0032259">
    <property type="term" value="P:methylation"/>
    <property type="evidence" value="ECO:0007669"/>
    <property type="project" value="UniProtKB-KW"/>
</dbReference>
<keyword evidence="3" id="KW-1185">Reference proteome</keyword>
<protein>
    <submittedName>
        <fullName evidence="2">Methyltransferase</fullName>
    </submittedName>
</protein>
<feature type="domain" description="Methyltransferase" evidence="1">
    <location>
        <begin position="51"/>
        <end position="191"/>
    </location>
</feature>
<dbReference type="SUPFAM" id="SSF53335">
    <property type="entry name" value="S-adenosyl-L-methionine-dependent methyltransferases"/>
    <property type="match status" value="1"/>
</dbReference>
<dbReference type="InterPro" id="IPR029063">
    <property type="entry name" value="SAM-dependent_MTases_sf"/>
</dbReference>
<dbReference type="PANTHER" id="PTHR13369">
    <property type="match status" value="1"/>
</dbReference>
<dbReference type="PANTHER" id="PTHR13369:SF3">
    <property type="entry name" value="METHYLTRANSFERASE DOMAIN-CONTAINING PROTEIN"/>
    <property type="match status" value="1"/>
</dbReference>
<dbReference type="Pfam" id="PF13679">
    <property type="entry name" value="Methyltransf_32"/>
    <property type="match status" value="1"/>
</dbReference>
<dbReference type="Proteomes" id="UP000642144">
    <property type="component" value="Unassembled WGS sequence"/>
</dbReference>
<name>A0ABW9VVD1_9BURK</name>
<proteinExistence type="predicted"/>